<dbReference type="GeneID" id="103371517"/>
<dbReference type="GO" id="GO:0003676">
    <property type="term" value="F:nucleic acid binding"/>
    <property type="evidence" value="ECO:0007669"/>
    <property type="project" value="InterPro"/>
</dbReference>
<protein>
    <submittedName>
        <fullName evidence="8">Cip1-interacting zinc finger protein-like</fullName>
    </submittedName>
</protein>
<dbReference type="PANTHER" id="PTHR15491">
    <property type="match status" value="1"/>
</dbReference>
<gene>
    <name evidence="8" type="primary">LOC103371517</name>
</gene>
<evidence type="ECO:0000256" key="2">
    <source>
        <dbReference type="ARBA" id="ARBA00022723"/>
    </source>
</evidence>
<dbReference type="GO" id="GO:0005634">
    <property type="term" value="C:nucleus"/>
    <property type="evidence" value="ECO:0007669"/>
    <property type="project" value="UniProtKB-SubCell"/>
</dbReference>
<dbReference type="InterPro" id="IPR000690">
    <property type="entry name" value="Matrin/U1-C_Znf_C2H2"/>
</dbReference>
<keyword evidence="5" id="KW-0539">Nucleus</keyword>
<dbReference type="GO" id="GO:0008270">
    <property type="term" value="F:zinc ion binding"/>
    <property type="evidence" value="ECO:0007669"/>
    <property type="project" value="UniProtKB-KW"/>
</dbReference>
<proteinExistence type="predicted"/>
<evidence type="ECO:0000256" key="1">
    <source>
        <dbReference type="ARBA" id="ARBA00004123"/>
    </source>
</evidence>
<feature type="domain" description="Matrin-type" evidence="6">
    <location>
        <begin position="35"/>
        <end position="66"/>
    </location>
</feature>
<keyword evidence="3" id="KW-0863">Zinc-finger</keyword>
<dbReference type="AlphaFoldDB" id="A0A9Y4TR54"/>
<evidence type="ECO:0000259" key="6">
    <source>
        <dbReference type="PROSITE" id="PS50171"/>
    </source>
</evidence>
<evidence type="ECO:0000313" key="7">
    <source>
        <dbReference type="Proteomes" id="UP000694891"/>
    </source>
</evidence>
<sequence>MYDVLQTATSEDPAGSEYDPHAMYGSSFVVPVCGFVCRLCNKFFYTETAARHTHCRTHTHYLNLQRRGRREESNEGDVT</sequence>
<keyword evidence="4" id="KW-0862">Zinc</keyword>
<name>A0A9Y4TR54_9TELE</name>
<accession>A0A9Y4TR54</accession>
<dbReference type="PANTHER" id="PTHR15491:SF12">
    <property type="entry name" value="CDKN1A INTERACTING ZINC FINGER PROTEIN 1B ISOFORM X1-RELATED"/>
    <property type="match status" value="1"/>
</dbReference>
<evidence type="ECO:0000256" key="3">
    <source>
        <dbReference type="ARBA" id="ARBA00022771"/>
    </source>
</evidence>
<evidence type="ECO:0000256" key="5">
    <source>
        <dbReference type="ARBA" id="ARBA00023242"/>
    </source>
</evidence>
<dbReference type="InterPro" id="IPR026811">
    <property type="entry name" value="CIZ1"/>
</dbReference>
<evidence type="ECO:0000313" key="8">
    <source>
        <dbReference type="RefSeq" id="XP_008299091.1"/>
    </source>
</evidence>
<evidence type="ECO:0000256" key="4">
    <source>
        <dbReference type="ARBA" id="ARBA00022833"/>
    </source>
</evidence>
<keyword evidence="2" id="KW-0479">Metal-binding</keyword>
<organism evidence="7 8">
    <name type="scientific">Stegastes partitus</name>
    <name type="common">bicolor damselfish</name>
    <dbReference type="NCBI Taxonomy" id="144197"/>
    <lineage>
        <taxon>Eukaryota</taxon>
        <taxon>Metazoa</taxon>
        <taxon>Chordata</taxon>
        <taxon>Craniata</taxon>
        <taxon>Vertebrata</taxon>
        <taxon>Euteleostomi</taxon>
        <taxon>Actinopterygii</taxon>
        <taxon>Neopterygii</taxon>
        <taxon>Teleostei</taxon>
        <taxon>Neoteleostei</taxon>
        <taxon>Acanthomorphata</taxon>
        <taxon>Ovalentaria</taxon>
        <taxon>Pomacentridae</taxon>
        <taxon>Stegastes</taxon>
    </lineage>
</organism>
<reference evidence="8" key="1">
    <citation type="submission" date="2025-08" db="UniProtKB">
        <authorList>
            <consortium name="RefSeq"/>
        </authorList>
    </citation>
    <scope>IDENTIFICATION</scope>
</reference>
<keyword evidence="7" id="KW-1185">Reference proteome</keyword>
<dbReference type="PROSITE" id="PS50171">
    <property type="entry name" value="ZF_MATRIN"/>
    <property type="match status" value="1"/>
</dbReference>
<dbReference type="RefSeq" id="XP_008299091.1">
    <property type="nucleotide sequence ID" value="XM_008300869.1"/>
</dbReference>
<dbReference type="Proteomes" id="UP000694891">
    <property type="component" value="Unplaced"/>
</dbReference>
<comment type="subcellular location">
    <subcellularLocation>
        <location evidence="1">Nucleus</location>
    </subcellularLocation>
</comment>